<dbReference type="InterPro" id="IPR032387">
    <property type="entry name" value="ACAS_N"/>
</dbReference>
<dbReference type="InterPro" id="IPR005914">
    <property type="entry name" value="Acac_CoA_synth"/>
</dbReference>
<accession>A0ABQ5SZ49</accession>
<keyword evidence="2" id="KW-0436">Ligase</keyword>
<dbReference type="SUPFAM" id="SSF56801">
    <property type="entry name" value="Acetyl-CoA synthetase-like"/>
    <property type="match status" value="1"/>
</dbReference>
<dbReference type="NCBIfam" id="NF002937">
    <property type="entry name" value="PRK03584.1"/>
    <property type="match status" value="1"/>
</dbReference>
<name>A0ABQ5SZ49_9ACTN</name>
<dbReference type="InterPro" id="IPR000873">
    <property type="entry name" value="AMP-dep_synth/lig_dom"/>
</dbReference>
<dbReference type="PANTHER" id="PTHR42921">
    <property type="entry name" value="ACETOACETYL-COA SYNTHETASE"/>
    <property type="match status" value="1"/>
</dbReference>
<evidence type="ECO:0000256" key="4">
    <source>
        <dbReference type="ARBA" id="ARBA00022840"/>
    </source>
</evidence>
<sequence length="671" mass="73220">MSTTWQTPEIDQGDVVWTPPADVLSTSRVGELLAWLGRERGLEMTTHEELWHWSVSDLDGFWSAVWEFFGVRSHAAYDTVLASREMPGTRWFPGATLNYAEHAVGTDEDLDRVAVIGRSQTRDDLELTFADLRDQVARTRAALQKLGVRRGDRVAGYLPNIPEALIAYLATASLGATWASCASEFGPRSVIDRFAQIEPVVLLVAGGYRYGTKDIDRRAQVAEIRAELPSVRHMVDVEYGDHRVDDALSWTTLLAQDDEAELAFEPVPFDHPLVVLFSSGTTGRPKAIVHGHGGILLEHLKNHALSWDMGPEDRMLWFSTTAWMMWNALVSSLLVRSSIVMVDGNPMHPDIAWQWRLAAETGATIMGASPGFVMACRKEGIDLRDAGDLRVRVLGSAGAPLPPEGYAWLRDQLPGAQINVGSGGTDVCSGIVQNNPLLPVYAGEISGRCLGVDAHAFDESGNPVTGELGELVITSPMPSMPVGFWGDEDGSRYRSAYFDHYPGVWRHGDWILFHDNGSCHVAGRSDATLNRGGVRLGTAEFYRVAEEVDGVADSLVVHLEDPDGGNGELLLFVVTDEGTHLDDQLRSRLTGALRSALSPRHVPDRVIEVPAVPRNLTGKKLELPAKRILQGVRPEDVASKDALADPAALDPFVALAHSRAADGTTTTRSRS</sequence>
<comment type="caution">
    <text evidence="7">The sequence shown here is derived from an EMBL/GenBank/DDBJ whole genome shotgun (WGS) entry which is preliminary data.</text>
</comment>
<dbReference type="RefSeq" id="WP_229787365.1">
    <property type="nucleotide sequence ID" value="NZ_BMRK01000003.1"/>
</dbReference>
<feature type="domain" description="Acetyl-coenzyme A synthetase N-terminal" evidence="6">
    <location>
        <begin position="48"/>
        <end position="103"/>
    </location>
</feature>
<dbReference type="EMBL" id="BSEL01000005">
    <property type="protein sequence ID" value="GLJ68880.1"/>
    <property type="molecule type" value="Genomic_DNA"/>
</dbReference>
<dbReference type="InterPro" id="IPR045851">
    <property type="entry name" value="AMP-bd_C_sf"/>
</dbReference>
<feature type="domain" description="AMP-dependent synthetase/ligase" evidence="5">
    <location>
        <begin position="111"/>
        <end position="476"/>
    </location>
</feature>
<dbReference type="Gene3D" id="3.30.300.30">
    <property type="match status" value="1"/>
</dbReference>
<evidence type="ECO:0000256" key="1">
    <source>
        <dbReference type="ARBA" id="ARBA00006432"/>
    </source>
</evidence>
<dbReference type="Gene3D" id="3.40.50.12780">
    <property type="entry name" value="N-terminal domain of ligase-like"/>
    <property type="match status" value="1"/>
</dbReference>
<protein>
    <submittedName>
        <fullName evidence="7">Acetoacetyl-CoA synthetase</fullName>
    </submittedName>
</protein>
<evidence type="ECO:0000313" key="7">
    <source>
        <dbReference type="EMBL" id="GLJ68880.1"/>
    </source>
</evidence>
<comment type="similarity">
    <text evidence="1">Belongs to the ATP-dependent AMP-binding enzyme family.</text>
</comment>
<dbReference type="NCBIfam" id="TIGR01217">
    <property type="entry name" value="ac_ac_CoA_syn"/>
    <property type="match status" value="1"/>
</dbReference>
<dbReference type="PANTHER" id="PTHR42921:SF1">
    <property type="entry name" value="ACETOACETYL-COA SYNTHETASE"/>
    <property type="match status" value="1"/>
</dbReference>
<evidence type="ECO:0000313" key="8">
    <source>
        <dbReference type="Proteomes" id="UP001142292"/>
    </source>
</evidence>
<keyword evidence="4" id="KW-0067">ATP-binding</keyword>
<evidence type="ECO:0000256" key="3">
    <source>
        <dbReference type="ARBA" id="ARBA00022741"/>
    </source>
</evidence>
<gene>
    <name evidence="7" type="primary">acsA_2</name>
    <name evidence="7" type="ORF">GCM10017579_29160</name>
</gene>
<dbReference type="InterPro" id="IPR042099">
    <property type="entry name" value="ANL_N_sf"/>
</dbReference>
<proteinExistence type="inferred from homology"/>
<evidence type="ECO:0000256" key="2">
    <source>
        <dbReference type="ARBA" id="ARBA00022598"/>
    </source>
</evidence>
<keyword evidence="3" id="KW-0547">Nucleotide-binding</keyword>
<reference evidence="7" key="2">
    <citation type="submission" date="2023-01" db="EMBL/GenBank/DDBJ databases">
        <authorList>
            <person name="Sun Q."/>
            <person name="Evtushenko L."/>
        </authorList>
    </citation>
    <scope>NUCLEOTIDE SEQUENCE</scope>
    <source>
        <strain evidence="7">VKM Ac-1246</strain>
    </source>
</reference>
<dbReference type="PROSITE" id="PS00455">
    <property type="entry name" value="AMP_BINDING"/>
    <property type="match status" value="1"/>
</dbReference>
<dbReference type="InterPro" id="IPR020845">
    <property type="entry name" value="AMP-binding_CS"/>
</dbReference>
<evidence type="ECO:0000259" key="6">
    <source>
        <dbReference type="Pfam" id="PF16177"/>
    </source>
</evidence>
<evidence type="ECO:0000259" key="5">
    <source>
        <dbReference type="Pfam" id="PF00501"/>
    </source>
</evidence>
<organism evidence="7 8">
    <name type="scientific">Nocardioides luteus</name>
    <dbReference type="NCBI Taxonomy" id="1844"/>
    <lineage>
        <taxon>Bacteria</taxon>
        <taxon>Bacillati</taxon>
        <taxon>Actinomycetota</taxon>
        <taxon>Actinomycetes</taxon>
        <taxon>Propionibacteriales</taxon>
        <taxon>Nocardioidaceae</taxon>
        <taxon>Nocardioides</taxon>
    </lineage>
</organism>
<keyword evidence="8" id="KW-1185">Reference proteome</keyword>
<dbReference type="Pfam" id="PF00501">
    <property type="entry name" value="AMP-binding"/>
    <property type="match status" value="1"/>
</dbReference>
<reference evidence="7" key="1">
    <citation type="journal article" date="2014" name="Int. J. Syst. Evol. Microbiol.">
        <title>Complete genome of a new Firmicutes species belonging to the dominant human colonic microbiota ('Ruminococcus bicirculans') reveals two chromosomes and a selective capacity to utilize plant glucans.</title>
        <authorList>
            <consortium name="NISC Comparative Sequencing Program"/>
            <person name="Wegmann U."/>
            <person name="Louis P."/>
            <person name="Goesmann A."/>
            <person name="Henrissat B."/>
            <person name="Duncan S.H."/>
            <person name="Flint H.J."/>
        </authorList>
    </citation>
    <scope>NUCLEOTIDE SEQUENCE</scope>
    <source>
        <strain evidence="7">VKM Ac-1246</strain>
    </source>
</reference>
<dbReference type="Pfam" id="PF16177">
    <property type="entry name" value="ACAS_N"/>
    <property type="match status" value="1"/>
</dbReference>
<dbReference type="Proteomes" id="UP001142292">
    <property type="component" value="Unassembled WGS sequence"/>
</dbReference>